<protein>
    <submittedName>
        <fullName evidence="1">Uncharacterized protein</fullName>
    </submittedName>
</protein>
<dbReference type="AlphaFoldDB" id="X1NAB2"/>
<dbReference type="EMBL" id="BARV01031693">
    <property type="protein sequence ID" value="GAI40558.1"/>
    <property type="molecule type" value="Genomic_DNA"/>
</dbReference>
<evidence type="ECO:0000313" key="1">
    <source>
        <dbReference type="EMBL" id="GAI40558.1"/>
    </source>
</evidence>
<comment type="caution">
    <text evidence="1">The sequence shown here is derived from an EMBL/GenBank/DDBJ whole genome shotgun (WGS) entry which is preliminary data.</text>
</comment>
<accession>X1NAB2</accession>
<gene>
    <name evidence="1" type="ORF">S06H3_50113</name>
</gene>
<proteinExistence type="predicted"/>
<name>X1NAB2_9ZZZZ</name>
<organism evidence="1">
    <name type="scientific">marine sediment metagenome</name>
    <dbReference type="NCBI Taxonomy" id="412755"/>
    <lineage>
        <taxon>unclassified sequences</taxon>
        <taxon>metagenomes</taxon>
        <taxon>ecological metagenomes</taxon>
    </lineage>
</organism>
<sequence>MLELRIGDDYIYIKMPLTRESIEIARKAIDIAKKRKLGEEG</sequence>
<reference evidence="1" key="1">
    <citation type="journal article" date="2014" name="Front. Microbiol.">
        <title>High frequency of phylogenetically diverse reductive dehalogenase-homologous genes in deep subseafloor sedimentary metagenomes.</title>
        <authorList>
            <person name="Kawai M."/>
            <person name="Futagami T."/>
            <person name="Toyoda A."/>
            <person name="Takaki Y."/>
            <person name="Nishi S."/>
            <person name="Hori S."/>
            <person name="Arai W."/>
            <person name="Tsubouchi T."/>
            <person name="Morono Y."/>
            <person name="Uchiyama I."/>
            <person name="Ito T."/>
            <person name="Fujiyama A."/>
            <person name="Inagaki F."/>
            <person name="Takami H."/>
        </authorList>
    </citation>
    <scope>NUCLEOTIDE SEQUENCE</scope>
    <source>
        <strain evidence="1">Expedition CK06-06</strain>
    </source>
</reference>